<accession>A0A8S3YR56</accession>
<name>A0A8S3YR56_9EUPU</name>
<feature type="compositionally biased region" description="Low complexity" evidence="4">
    <location>
        <begin position="578"/>
        <end position="590"/>
    </location>
</feature>
<feature type="region of interest" description="Disordered" evidence="4">
    <location>
        <begin position="363"/>
        <end position="385"/>
    </location>
</feature>
<reference evidence="6" key="1">
    <citation type="submission" date="2021-04" db="EMBL/GenBank/DDBJ databases">
        <authorList>
            <consortium name="Molecular Ecology Group"/>
        </authorList>
    </citation>
    <scope>NUCLEOTIDE SEQUENCE</scope>
</reference>
<dbReference type="InterPro" id="IPR004012">
    <property type="entry name" value="Run_dom"/>
</dbReference>
<keyword evidence="1 3" id="KW-0175">Coiled coil</keyword>
<protein>
    <recommendedName>
        <fullName evidence="5">RUN domain-containing protein</fullName>
    </recommendedName>
</protein>
<evidence type="ECO:0000256" key="1">
    <source>
        <dbReference type="ARBA" id="ARBA00023054"/>
    </source>
</evidence>
<feature type="domain" description="RUN" evidence="5">
    <location>
        <begin position="36"/>
        <end position="175"/>
    </location>
</feature>
<dbReference type="PANTHER" id="PTHR46251">
    <property type="entry name" value="RUN DOMAIN-CONTAINING 3 PROTEIN RUNDC3"/>
    <property type="match status" value="1"/>
</dbReference>
<feature type="compositionally biased region" description="Polar residues" evidence="4">
    <location>
        <begin position="540"/>
        <end position="553"/>
    </location>
</feature>
<dbReference type="Proteomes" id="UP000678393">
    <property type="component" value="Unassembled WGS sequence"/>
</dbReference>
<dbReference type="EMBL" id="CAJHNH020000484">
    <property type="protein sequence ID" value="CAG5117992.1"/>
    <property type="molecule type" value="Genomic_DNA"/>
</dbReference>
<dbReference type="Gene3D" id="1.20.58.900">
    <property type="match status" value="1"/>
</dbReference>
<dbReference type="Pfam" id="PF02759">
    <property type="entry name" value="RUN"/>
    <property type="match status" value="1"/>
</dbReference>
<feature type="compositionally biased region" description="Basic and acidic residues" evidence="4">
    <location>
        <begin position="616"/>
        <end position="634"/>
    </location>
</feature>
<evidence type="ECO:0000256" key="3">
    <source>
        <dbReference type="SAM" id="Coils"/>
    </source>
</evidence>
<evidence type="ECO:0000313" key="6">
    <source>
        <dbReference type="EMBL" id="CAG5117992.1"/>
    </source>
</evidence>
<dbReference type="PANTHER" id="PTHR46251:SF3">
    <property type="entry name" value="RUN DOMAIN-CONTAINING PROTEIN"/>
    <property type="match status" value="1"/>
</dbReference>
<feature type="region of interest" description="Disordered" evidence="4">
    <location>
        <begin position="327"/>
        <end position="351"/>
    </location>
</feature>
<evidence type="ECO:0000259" key="5">
    <source>
        <dbReference type="PROSITE" id="PS50826"/>
    </source>
</evidence>
<feature type="compositionally biased region" description="Basic and acidic residues" evidence="4">
    <location>
        <begin position="525"/>
        <end position="539"/>
    </location>
</feature>
<evidence type="ECO:0000313" key="7">
    <source>
        <dbReference type="Proteomes" id="UP000678393"/>
    </source>
</evidence>
<feature type="coiled-coil region" evidence="3">
    <location>
        <begin position="236"/>
        <end position="316"/>
    </location>
</feature>
<dbReference type="OrthoDB" id="10029904at2759"/>
<feature type="compositionally biased region" description="Polar residues" evidence="4">
    <location>
        <begin position="337"/>
        <end position="351"/>
    </location>
</feature>
<feature type="region of interest" description="Disordered" evidence="4">
    <location>
        <begin position="476"/>
        <end position="554"/>
    </location>
</feature>
<organism evidence="6 7">
    <name type="scientific">Candidula unifasciata</name>
    <dbReference type="NCBI Taxonomy" id="100452"/>
    <lineage>
        <taxon>Eukaryota</taxon>
        <taxon>Metazoa</taxon>
        <taxon>Spiralia</taxon>
        <taxon>Lophotrochozoa</taxon>
        <taxon>Mollusca</taxon>
        <taxon>Gastropoda</taxon>
        <taxon>Heterobranchia</taxon>
        <taxon>Euthyneura</taxon>
        <taxon>Panpulmonata</taxon>
        <taxon>Eupulmonata</taxon>
        <taxon>Stylommatophora</taxon>
        <taxon>Helicina</taxon>
        <taxon>Helicoidea</taxon>
        <taxon>Geomitridae</taxon>
        <taxon>Candidula</taxon>
    </lineage>
</organism>
<dbReference type="InterPro" id="IPR047340">
    <property type="entry name" value="RUNDC3A_B"/>
</dbReference>
<comment type="similarity">
    <text evidence="2">Belongs to the RUNDC3 family.</text>
</comment>
<keyword evidence="7" id="KW-1185">Reference proteome</keyword>
<proteinExistence type="inferred from homology"/>
<comment type="caution">
    <text evidence="6">The sequence shown here is derived from an EMBL/GenBank/DDBJ whole genome shotgun (WGS) entry which is preliminary data.</text>
</comment>
<dbReference type="SMART" id="SM00593">
    <property type="entry name" value="RUN"/>
    <property type="match status" value="1"/>
</dbReference>
<dbReference type="PROSITE" id="PS50826">
    <property type="entry name" value="RUN"/>
    <property type="match status" value="1"/>
</dbReference>
<gene>
    <name evidence="6" type="ORF">CUNI_LOCUS3550</name>
</gene>
<feature type="region of interest" description="Disordered" evidence="4">
    <location>
        <begin position="575"/>
        <end position="654"/>
    </location>
</feature>
<evidence type="ECO:0000256" key="4">
    <source>
        <dbReference type="SAM" id="MobiDB-lite"/>
    </source>
</evidence>
<evidence type="ECO:0000256" key="2">
    <source>
        <dbReference type="ARBA" id="ARBA00034727"/>
    </source>
</evidence>
<sequence length="654" mass="74011">MLSRRQVTVQRDNLISICRISVKCLLDYASLYTHVNDDCEEFINFCAVFEQLVSHRLKPNQKKTWLPGQGSPRHFWDVLVDNYHRTQGFLYQSCIPNIEAIETLKSPKAKLRAFIRVGLMEKRLSDYLTWVRDNKYVMRESYLEGAFMTSEEAAVLVGELVGLNAIDFNFCLKGNENELLGPLEINYSPFLVYKQSSASQCSDEIEMLHLSGKDVDELRHTSSILTESNLTDVLRVQNLEKDMRQIKEQKDYLEELLRLRERQLTEANMRIENANIEWQQTERRREQERLTMEACILELQQEMAKLQKSNDSLKAQLSASKVYKQRTEVKAGPKFETATSGDRQRNQSAMHVQMDSIWSRSSLPQMFGEQPPAAASAEHPTEADRFSSTITQETENQDVSEDHQTAVLLGTQSNPYIKETIDGQYKEKMFSSQSKGTLQAHGILQLEDNQVNLEHPLQPGVKEQVPQTATLEHHSELDAKVQGPQAAVLPRPKGLDSKPKVPNYEIQNSGAVLDKSESSVVSEQADSRHYKQSQERSIDSRAQTANHSNSNSLAAEHNNPILFNENSSSNAELAVELTQGSTSGSSTGESPFLEGREQSFPSADDDSNSSDVIKQQQEKQEQCRQEQEHLKQEQDVLAESVKAARVSSDGSHDT</sequence>
<dbReference type="InterPro" id="IPR037213">
    <property type="entry name" value="Run_dom_sf"/>
</dbReference>
<dbReference type="SUPFAM" id="SSF140741">
    <property type="entry name" value="RUN domain-like"/>
    <property type="match status" value="1"/>
</dbReference>
<dbReference type="AlphaFoldDB" id="A0A8S3YR56"/>